<dbReference type="PANTHER" id="PTHR43133:SF8">
    <property type="entry name" value="RNA POLYMERASE SIGMA FACTOR HI_1459-RELATED"/>
    <property type="match status" value="1"/>
</dbReference>
<proteinExistence type="predicted"/>
<dbReference type="SUPFAM" id="SSF88946">
    <property type="entry name" value="Sigma2 domain of RNA polymerase sigma factors"/>
    <property type="match status" value="1"/>
</dbReference>
<evidence type="ECO:0000259" key="6">
    <source>
        <dbReference type="Pfam" id="PF04542"/>
    </source>
</evidence>
<dbReference type="InterPro" id="IPR013325">
    <property type="entry name" value="RNA_pol_sigma_r2"/>
</dbReference>
<dbReference type="InterPro" id="IPR007627">
    <property type="entry name" value="RNA_pol_sigma70_r2"/>
</dbReference>
<dbReference type="RefSeq" id="WP_407987941.1">
    <property type="nucleotide sequence ID" value="NZ_AP035881.2"/>
</dbReference>
<keyword evidence="2" id="KW-0731">Sigma factor</keyword>
<reference evidence="7" key="1">
    <citation type="submission" date="2024-07" db="EMBL/GenBank/DDBJ databases">
        <title>Complete genome sequences of cellulolytic bacteria, Kitasatospora sp. CMC57 and Streptomyces sp. CMC78, isolated from Japanese agricultural soil.</title>
        <authorList>
            <person name="Hashimoto T."/>
            <person name="Ito M."/>
            <person name="Iwamoto M."/>
            <person name="Fukahori D."/>
            <person name="Shoda T."/>
            <person name="Sakoda M."/>
            <person name="Morohoshi T."/>
            <person name="Mitsuboshi M."/>
            <person name="Nishizawa T."/>
        </authorList>
    </citation>
    <scope>NUCLEOTIDE SEQUENCE</scope>
    <source>
        <strain evidence="7">CMC57</strain>
    </source>
</reference>
<feature type="region of interest" description="Disordered" evidence="5">
    <location>
        <begin position="522"/>
        <end position="580"/>
    </location>
</feature>
<evidence type="ECO:0000313" key="7">
    <source>
        <dbReference type="EMBL" id="BFP45433.1"/>
    </source>
</evidence>
<dbReference type="GO" id="GO:0003677">
    <property type="term" value="F:DNA binding"/>
    <property type="evidence" value="ECO:0007669"/>
    <property type="project" value="UniProtKB-KW"/>
</dbReference>
<evidence type="ECO:0000256" key="3">
    <source>
        <dbReference type="ARBA" id="ARBA00023125"/>
    </source>
</evidence>
<dbReference type="InterPro" id="IPR014284">
    <property type="entry name" value="RNA_pol_sigma-70_dom"/>
</dbReference>
<evidence type="ECO:0000256" key="5">
    <source>
        <dbReference type="SAM" id="MobiDB-lite"/>
    </source>
</evidence>
<organism evidence="7">
    <name type="scientific">Kitasatospora sp. CMC57</name>
    <dbReference type="NCBI Taxonomy" id="3231513"/>
    <lineage>
        <taxon>Bacteria</taxon>
        <taxon>Bacillati</taxon>
        <taxon>Actinomycetota</taxon>
        <taxon>Actinomycetes</taxon>
        <taxon>Kitasatosporales</taxon>
        <taxon>Streptomycetaceae</taxon>
        <taxon>Kitasatospora</taxon>
    </lineage>
</organism>
<sequence length="580" mass="62258">MYVDYTADVTVVMAARSGDQRALDELIRGCLPLVYNIAGRALDGHDDVDDVVQETMLQVVDGLGNLRSPESFRSWMVAITLQKVRERWRNQQTRAVVGELDEAYGTADPGADFVDLTVLRLGLSGQRREVAEATRWLEPEERELLSLWWLEAAGELTREELAAALDLPPAHAAVRVQRMKARLDTARSLVRALRASPPCADLVLLTVAWDGLPAALWRKRLGRHTRECPTCAQRVLDLVPTEGLLLGMALVQLPAGFAVNPLLHTSALSATHAAGWLSRLGRWLAAKPVAAVAAGTAVLGGGAATGYLLEHRAALPPVTRPAASPAVTAPPTVPAPAPAPAPASPSASPTAPGALYGRTIDQVDTPPAAGARPAALPVRPEDGPVAVSGAYAKRQGRNAYLLAHRGEYLTVSGRGYFVLDWQVGYLTRGPGQLQMPTWTGLEGRIFHAASGGGHRMDDPKPGSAAGWTWMGEPGKGWSTVPPGTQQMWQHEYYYLDGTVTLHLNERGTDYNLVVAPATRSSIVGDLTQPPSPDPAEGRVRYGLVRDTGTDDAPVPQYLTRADPADPMSVDRRSQVGAERR</sequence>
<keyword evidence="4" id="KW-0804">Transcription</keyword>
<feature type="compositionally biased region" description="Low complexity" evidence="5">
    <location>
        <begin position="366"/>
        <end position="378"/>
    </location>
</feature>
<accession>A0AB33JRJ1</accession>
<dbReference type="NCBIfam" id="TIGR02937">
    <property type="entry name" value="sigma70-ECF"/>
    <property type="match status" value="1"/>
</dbReference>
<evidence type="ECO:0000256" key="1">
    <source>
        <dbReference type="ARBA" id="ARBA00023015"/>
    </source>
</evidence>
<feature type="domain" description="RNA polymerase sigma-70 region 2" evidence="6">
    <location>
        <begin position="26"/>
        <end position="92"/>
    </location>
</feature>
<name>A0AB33JRJ1_9ACTN</name>
<evidence type="ECO:0000256" key="2">
    <source>
        <dbReference type="ARBA" id="ARBA00023082"/>
    </source>
</evidence>
<dbReference type="Pfam" id="PF04542">
    <property type="entry name" value="Sigma70_r2"/>
    <property type="match status" value="1"/>
</dbReference>
<dbReference type="EMBL" id="AP035881">
    <property type="protein sequence ID" value="BFP45433.1"/>
    <property type="molecule type" value="Genomic_DNA"/>
</dbReference>
<gene>
    <name evidence="7" type="ORF">KCMC57_18010</name>
</gene>
<keyword evidence="1" id="KW-0805">Transcription regulation</keyword>
<dbReference type="GO" id="GO:0016987">
    <property type="term" value="F:sigma factor activity"/>
    <property type="evidence" value="ECO:0007669"/>
    <property type="project" value="UniProtKB-KW"/>
</dbReference>
<feature type="compositionally biased region" description="Pro residues" evidence="5">
    <location>
        <begin position="331"/>
        <end position="343"/>
    </location>
</feature>
<feature type="compositionally biased region" description="Basic and acidic residues" evidence="5">
    <location>
        <begin position="568"/>
        <end position="580"/>
    </location>
</feature>
<keyword evidence="3" id="KW-0238">DNA-binding</keyword>
<feature type="region of interest" description="Disordered" evidence="5">
    <location>
        <begin position="320"/>
        <end position="384"/>
    </location>
</feature>
<feature type="compositionally biased region" description="Low complexity" evidence="5">
    <location>
        <begin position="320"/>
        <end position="330"/>
    </location>
</feature>
<dbReference type="Gene3D" id="1.10.1740.10">
    <property type="match status" value="1"/>
</dbReference>
<protein>
    <recommendedName>
        <fullName evidence="6">RNA polymerase sigma-70 region 2 domain-containing protein</fullName>
    </recommendedName>
</protein>
<dbReference type="PANTHER" id="PTHR43133">
    <property type="entry name" value="RNA POLYMERASE ECF-TYPE SIGMA FACTO"/>
    <property type="match status" value="1"/>
</dbReference>
<dbReference type="InterPro" id="IPR039425">
    <property type="entry name" value="RNA_pol_sigma-70-like"/>
</dbReference>
<evidence type="ECO:0000256" key="4">
    <source>
        <dbReference type="ARBA" id="ARBA00023163"/>
    </source>
</evidence>
<dbReference type="GO" id="GO:0006352">
    <property type="term" value="P:DNA-templated transcription initiation"/>
    <property type="evidence" value="ECO:0007669"/>
    <property type="project" value="InterPro"/>
</dbReference>
<dbReference type="AlphaFoldDB" id="A0AB33JRJ1"/>